<keyword evidence="11" id="KW-0012">Acyltransferase</keyword>
<comment type="subcellular location">
    <subcellularLocation>
        <location evidence="10">Cytoplasm</location>
    </subcellularLocation>
    <text evidence="10">Associated with the membrane possibly through PlsY.</text>
</comment>
<comment type="function">
    <text evidence="10">Catalyzes the reversible formation of acyl-phosphate (acyl-PO(4)) from acyl-[acyl-carrier-protein] (acyl-ACP). This enzyme utilizes acyl-ACP as fatty acyl donor, but not acyl-CoA.</text>
</comment>
<dbReference type="InterPro" id="IPR003664">
    <property type="entry name" value="FA_synthesis"/>
</dbReference>
<evidence type="ECO:0000256" key="8">
    <source>
        <dbReference type="ARBA" id="ARBA00024069"/>
    </source>
</evidence>
<keyword evidence="7 10" id="KW-1208">Phospholipid metabolism</keyword>
<gene>
    <name evidence="10 11" type="primary">plsX</name>
    <name evidence="11" type="ORF">SCO02_07180</name>
</gene>
<dbReference type="HAMAP" id="MF_00019">
    <property type="entry name" value="PlsX"/>
    <property type="match status" value="1"/>
</dbReference>
<dbReference type="SUPFAM" id="SSF53659">
    <property type="entry name" value="Isocitrate/Isopropylmalate dehydrogenase-like"/>
    <property type="match status" value="1"/>
</dbReference>
<protein>
    <recommendedName>
        <fullName evidence="8 10">Phosphate acyltransferase</fullName>
        <ecNumber evidence="8 10">2.3.1.274</ecNumber>
    </recommendedName>
    <alternativeName>
        <fullName evidence="10">Acyl-ACP phosphotransacylase</fullName>
    </alternativeName>
    <alternativeName>
        <fullName evidence="10">Acyl-[acyl-carrier-protein]--phosphate acyltransferase</fullName>
    </alternativeName>
    <alternativeName>
        <fullName evidence="10">Phosphate-acyl-ACP acyltransferase</fullName>
    </alternativeName>
</protein>
<keyword evidence="12" id="KW-1185">Reference proteome</keyword>
<dbReference type="Gene3D" id="3.40.718.10">
    <property type="entry name" value="Isopropylmalate Dehydrogenase"/>
    <property type="match status" value="1"/>
</dbReference>
<dbReference type="PANTHER" id="PTHR30100:SF1">
    <property type="entry name" value="PHOSPHATE ACYLTRANSFERASE"/>
    <property type="match status" value="1"/>
</dbReference>
<keyword evidence="3 10" id="KW-0444">Lipid biosynthesis</keyword>
<dbReference type="NCBIfam" id="TIGR00182">
    <property type="entry name" value="plsX"/>
    <property type="match status" value="1"/>
</dbReference>
<dbReference type="AlphaFoldDB" id="A0AB34AH85"/>
<evidence type="ECO:0000256" key="9">
    <source>
        <dbReference type="ARBA" id="ARBA00046608"/>
    </source>
</evidence>
<evidence type="ECO:0000256" key="4">
    <source>
        <dbReference type="ARBA" id="ARBA00022679"/>
    </source>
</evidence>
<dbReference type="GO" id="GO:0008654">
    <property type="term" value="P:phospholipid biosynthetic process"/>
    <property type="evidence" value="ECO:0007669"/>
    <property type="project" value="UniProtKB-KW"/>
</dbReference>
<dbReference type="RefSeq" id="WP_103161334.1">
    <property type="nucleotide sequence ID" value="NZ_BKAW01000005.1"/>
</dbReference>
<dbReference type="GO" id="GO:0006633">
    <property type="term" value="P:fatty acid biosynthetic process"/>
    <property type="evidence" value="ECO:0007669"/>
    <property type="project" value="UniProtKB-UniRule"/>
</dbReference>
<organism evidence="11 12">
    <name type="scientific">Staphylococcus ureilyticus</name>
    <name type="common">Staphylococcus cohnii subsp. urealyticus</name>
    <dbReference type="NCBI Taxonomy" id="94138"/>
    <lineage>
        <taxon>Bacteria</taxon>
        <taxon>Bacillati</taxon>
        <taxon>Bacillota</taxon>
        <taxon>Bacilli</taxon>
        <taxon>Bacillales</taxon>
        <taxon>Staphylococcaceae</taxon>
        <taxon>Staphylococcus</taxon>
        <taxon>Staphylococcus cohnii species complex</taxon>
    </lineage>
</organism>
<evidence type="ECO:0000313" key="12">
    <source>
        <dbReference type="Proteomes" id="UP000321839"/>
    </source>
</evidence>
<comment type="pathway">
    <text evidence="10">Lipid metabolism; phospholipid metabolism.</text>
</comment>
<comment type="similarity">
    <text evidence="10">Belongs to the PlsX family.</text>
</comment>
<evidence type="ECO:0000256" key="7">
    <source>
        <dbReference type="ARBA" id="ARBA00023264"/>
    </source>
</evidence>
<evidence type="ECO:0000256" key="3">
    <source>
        <dbReference type="ARBA" id="ARBA00022516"/>
    </source>
</evidence>
<reference evidence="11 12" key="1">
    <citation type="submission" date="2019-07" db="EMBL/GenBank/DDBJ databases">
        <title>Whole genome shotgun sequence of Staphylococcus cohnii subsp. urealyticus NBRC 109766.</title>
        <authorList>
            <person name="Hosoyama A."/>
            <person name="Uohara A."/>
            <person name="Ohji S."/>
            <person name="Ichikawa N."/>
        </authorList>
    </citation>
    <scope>NUCLEOTIDE SEQUENCE [LARGE SCALE GENOMIC DNA]</scope>
    <source>
        <strain evidence="11 12">NBRC 109766</strain>
    </source>
</reference>
<dbReference type="Proteomes" id="UP000321839">
    <property type="component" value="Unassembled WGS sequence"/>
</dbReference>
<evidence type="ECO:0000256" key="1">
    <source>
        <dbReference type="ARBA" id="ARBA00001232"/>
    </source>
</evidence>
<evidence type="ECO:0000256" key="5">
    <source>
        <dbReference type="ARBA" id="ARBA00023098"/>
    </source>
</evidence>
<dbReference type="GO" id="GO:0043811">
    <property type="term" value="F:phosphate:acyl-[acyl carrier protein] acyltransferase activity"/>
    <property type="evidence" value="ECO:0007669"/>
    <property type="project" value="UniProtKB-UniRule"/>
</dbReference>
<comment type="subunit">
    <text evidence="9 10">Homodimer. Probably interacts with PlsY.</text>
</comment>
<comment type="caution">
    <text evidence="11">The sequence shown here is derived from an EMBL/GenBank/DDBJ whole genome shotgun (WGS) entry which is preliminary data.</text>
</comment>
<evidence type="ECO:0000313" key="11">
    <source>
        <dbReference type="EMBL" id="GEQ02277.1"/>
    </source>
</evidence>
<dbReference type="Pfam" id="PF02504">
    <property type="entry name" value="FA_synthesis"/>
    <property type="match status" value="1"/>
</dbReference>
<keyword evidence="4 10" id="KW-0808">Transferase</keyword>
<keyword evidence="5 10" id="KW-0443">Lipid metabolism</keyword>
<keyword evidence="6 10" id="KW-0594">Phospholipid biosynthesis</keyword>
<dbReference type="InterPro" id="IPR012281">
    <property type="entry name" value="Phospholipid_synth_PlsX-like"/>
</dbReference>
<accession>A0AB34AH85</accession>
<dbReference type="GO" id="GO:0005737">
    <property type="term" value="C:cytoplasm"/>
    <property type="evidence" value="ECO:0007669"/>
    <property type="project" value="UniProtKB-SubCell"/>
</dbReference>
<dbReference type="EC" id="2.3.1.274" evidence="8 10"/>
<comment type="catalytic activity">
    <reaction evidence="1 10">
        <text>a fatty acyl-[ACP] + phosphate = an acyl phosphate + holo-[ACP]</text>
        <dbReference type="Rhea" id="RHEA:42292"/>
        <dbReference type="Rhea" id="RHEA-COMP:9685"/>
        <dbReference type="Rhea" id="RHEA-COMP:14125"/>
        <dbReference type="ChEBI" id="CHEBI:43474"/>
        <dbReference type="ChEBI" id="CHEBI:59918"/>
        <dbReference type="ChEBI" id="CHEBI:64479"/>
        <dbReference type="ChEBI" id="CHEBI:138651"/>
        <dbReference type="EC" id="2.3.1.274"/>
    </reaction>
</comment>
<evidence type="ECO:0000256" key="6">
    <source>
        <dbReference type="ARBA" id="ARBA00023209"/>
    </source>
</evidence>
<dbReference type="PIRSF" id="PIRSF002465">
    <property type="entry name" value="Phsphlp_syn_PlsX"/>
    <property type="match status" value="1"/>
</dbReference>
<evidence type="ECO:0000256" key="2">
    <source>
        <dbReference type="ARBA" id="ARBA00022490"/>
    </source>
</evidence>
<keyword evidence="2 10" id="KW-0963">Cytoplasm</keyword>
<dbReference type="EMBL" id="BKAW01000005">
    <property type="protein sequence ID" value="GEQ02277.1"/>
    <property type="molecule type" value="Genomic_DNA"/>
</dbReference>
<dbReference type="PANTHER" id="PTHR30100">
    <property type="entry name" value="FATTY ACID/PHOSPHOLIPID SYNTHESIS PROTEIN PLSX"/>
    <property type="match status" value="1"/>
</dbReference>
<name>A0AB34AH85_STAUR</name>
<evidence type="ECO:0000256" key="10">
    <source>
        <dbReference type="HAMAP-Rule" id="MF_00019"/>
    </source>
</evidence>
<sequence length="328" mass="35189">MVKIAIDMMGGDDAPGIVLEAVEKAVNDFKDLEIILFGDQNKCNINHERVEVRYCTEAITMEDEPVRAIKRKKNSSMVRMAEAVKSGEADGCVSAGNTGALMSAGLFIVGRIKGVERPALVLTLPTVSGKGFVFMDVGANADAKAEHLLQYAQLGNIYAQKIRNIEQPSVALLNIGTEAAKGNTLTKKAFNLMDEQQEFHFAGNVEAKVLMDDAADVVVTDGYTGNMILKNLEGVAKSIGKMLKSTLLSSLKNKLAALVLRKDLNELTTKMDYAEYGGSVLLGLNGIVVKAHGSSNAKAFYSAIRQAKVAGELNIVDTMRETVGSKNG</sequence>
<proteinExistence type="inferred from homology"/>